<comment type="catalytic activity">
    <reaction evidence="4 5">
        <text>[thioredoxin]-disulfide + L-methionine + H2O = L-methionine (S)-S-oxide + [thioredoxin]-dithiol</text>
        <dbReference type="Rhea" id="RHEA:19993"/>
        <dbReference type="Rhea" id="RHEA-COMP:10698"/>
        <dbReference type="Rhea" id="RHEA-COMP:10700"/>
        <dbReference type="ChEBI" id="CHEBI:15377"/>
        <dbReference type="ChEBI" id="CHEBI:29950"/>
        <dbReference type="ChEBI" id="CHEBI:50058"/>
        <dbReference type="ChEBI" id="CHEBI:57844"/>
        <dbReference type="ChEBI" id="CHEBI:58772"/>
        <dbReference type="EC" id="1.8.4.11"/>
    </reaction>
</comment>
<dbReference type="PANTHER" id="PTHR43774:SF1">
    <property type="entry name" value="PEPTIDE METHIONINE SULFOXIDE REDUCTASE MSRA 2"/>
    <property type="match status" value="1"/>
</dbReference>
<dbReference type="PANTHER" id="PTHR43774">
    <property type="entry name" value="PEPTIDE METHIONINE SULFOXIDE REDUCTASE"/>
    <property type="match status" value="1"/>
</dbReference>
<sequence length="185" mass="21026">MTQQQESQGNTSQRTLIVGGGCFWCQDAVYRKTKGVIESECGYIGGHVEHPTYEQVSTATTGHAEAVKVTFDQNVIDADTILDMLFASHNPTTLNRQGADVGPQYRSALFPQSDGDKELFERTIERHQQHWADPIVTTIEEDATWWPAEAEHQNFYQRNPNWGYCQVVINPKLANVRKHYSAWLQ</sequence>
<reference evidence="7 8" key="1">
    <citation type="submission" date="2016-04" db="EMBL/GenBank/DDBJ databases">
        <title>First whole genome shotgun sequence of the bacterium Enteractinococcus sp. strain UASWS1574.</title>
        <authorList>
            <person name="Crovadore J."/>
            <person name="Chablais R."/>
            <person name="Lefort F."/>
        </authorList>
    </citation>
    <scope>NUCLEOTIDE SEQUENCE [LARGE SCALE GENOMIC DNA]</scope>
    <source>
        <strain evidence="7 8">UASWS1574</strain>
    </source>
</reference>
<comment type="function">
    <text evidence="5">Has an important function as a repair enzyme for proteins that have been inactivated by oxidation. Catalyzes the reversible oxidation-reduction of methionine sulfoxide in proteins to methionine.</text>
</comment>
<evidence type="ECO:0000256" key="5">
    <source>
        <dbReference type="HAMAP-Rule" id="MF_01401"/>
    </source>
</evidence>
<dbReference type="GO" id="GO:0008113">
    <property type="term" value="F:peptide-methionine (S)-S-oxide reductase activity"/>
    <property type="evidence" value="ECO:0007669"/>
    <property type="project" value="UniProtKB-UniRule"/>
</dbReference>
<dbReference type="AlphaFoldDB" id="A0A1B7M2W8"/>
<dbReference type="OrthoDB" id="4174719at2"/>
<keyword evidence="2 5" id="KW-0560">Oxidoreductase</keyword>
<comment type="catalytic activity">
    <reaction evidence="3 5">
        <text>L-methionyl-[protein] + [thioredoxin]-disulfide + H2O = L-methionyl-(S)-S-oxide-[protein] + [thioredoxin]-dithiol</text>
        <dbReference type="Rhea" id="RHEA:14217"/>
        <dbReference type="Rhea" id="RHEA-COMP:10698"/>
        <dbReference type="Rhea" id="RHEA-COMP:10700"/>
        <dbReference type="Rhea" id="RHEA-COMP:12313"/>
        <dbReference type="Rhea" id="RHEA-COMP:12315"/>
        <dbReference type="ChEBI" id="CHEBI:15377"/>
        <dbReference type="ChEBI" id="CHEBI:16044"/>
        <dbReference type="ChEBI" id="CHEBI:29950"/>
        <dbReference type="ChEBI" id="CHEBI:44120"/>
        <dbReference type="ChEBI" id="CHEBI:50058"/>
        <dbReference type="EC" id="1.8.4.11"/>
    </reaction>
</comment>
<evidence type="ECO:0000313" key="8">
    <source>
        <dbReference type="Proteomes" id="UP000078292"/>
    </source>
</evidence>
<dbReference type="GO" id="GO:0033744">
    <property type="term" value="F:L-methionine:thioredoxin-disulfide S-oxidoreductase activity"/>
    <property type="evidence" value="ECO:0007669"/>
    <property type="project" value="RHEA"/>
</dbReference>
<evidence type="ECO:0000313" key="7">
    <source>
        <dbReference type="EMBL" id="OAV62936.1"/>
    </source>
</evidence>
<proteinExistence type="inferred from homology"/>
<accession>A0A1B7M2W8</accession>
<dbReference type="SUPFAM" id="SSF55068">
    <property type="entry name" value="Peptide methionine sulfoxide reductase"/>
    <property type="match status" value="1"/>
</dbReference>
<evidence type="ECO:0000256" key="2">
    <source>
        <dbReference type="ARBA" id="ARBA00023002"/>
    </source>
</evidence>
<comment type="caution">
    <text evidence="7">The sequence shown here is derived from an EMBL/GenBank/DDBJ whole genome shotgun (WGS) entry which is preliminary data.</text>
</comment>
<dbReference type="Gene3D" id="3.30.1060.10">
    <property type="entry name" value="Peptide methionine sulphoxide reductase MsrA"/>
    <property type="match status" value="1"/>
</dbReference>
<organism evidence="7 8">
    <name type="scientific">Enteractinococcus helveticum</name>
    <dbReference type="NCBI Taxonomy" id="1837282"/>
    <lineage>
        <taxon>Bacteria</taxon>
        <taxon>Bacillati</taxon>
        <taxon>Actinomycetota</taxon>
        <taxon>Actinomycetes</taxon>
        <taxon>Micrococcales</taxon>
        <taxon>Micrococcaceae</taxon>
    </lineage>
</organism>
<evidence type="ECO:0000256" key="4">
    <source>
        <dbReference type="ARBA" id="ARBA00048782"/>
    </source>
</evidence>
<gene>
    <name evidence="5" type="primary">msrA</name>
    <name evidence="7" type="ORF">A6F49_03815</name>
</gene>
<dbReference type="EMBL" id="LXEY01000006">
    <property type="protein sequence ID" value="OAV62936.1"/>
    <property type="molecule type" value="Genomic_DNA"/>
</dbReference>
<dbReference type="RefSeq" id="WP_043055971.1">
    <property type="nucleotide sequence ID" value="NZ_LXEY01000006.1"/>
</dbReference>
<name>A0A1B7M2W8_9MICC</name>
<evidence type="ECO:0000259" key="6">
    <source>
        <dbReference type="Pfam" id="PF01625"/>
    </source>
</evidence>
<dbReference type="InterPro" id="IPR002569">
    <property type="entry name" value="Met_Sox_Rdtase_MsrA_dom"/>
</dbReference>
<dbReference type="STRING" id="1837282.A6F49_03815"/>
<dbReference type="HAMAP" id="MF_01401">
    <property type="entry name" value="MsrA"/>
    <property type="match status" value="1"/>
</dbReference>
<feature type="active site" evidence="5">
    <location>
        <position position="22"/>
    </location>
</feature>
<protein>
    <recommendedName>
        <fullName evidence="5">Peptide methionine sulfoxide reductase MsrA</fullName>
        <shortName evidence="5">Protein-methionine-S-oxide reductase</shortName>
        <ecNumber evidence="5">1.8.4.11</ecNumber>
    </recommendedName>
    <alternativeName>
        <fullName evidence="5">Peptide-methionine (S)-S-oxide reductase</fullName>
        <shortName evidence="5">Peptide Met(O) reductase</shortName>
    </alternativeName>
</protein>
<comment type="similarity">
    <text evidence="1 5">Belongs to the MsrA Met sulfoxide reductase family.</text>
</comment>
<evidence type="ECO:0000256" key="1">
    <source>
        <dbReference type="ARBA" id="ARBA00005591"/>
    </source>
</evidence>
<evidence type="ECO:0000256" key="3">
    <source>
        <dbReference type="ARBA" id="ARBA00047806"/>
    </source>
</evidence>
<dbReference type="EC" id="1.8.4.11" evidence="5"/>
<feature type="domain" description="Peptide methionine sulphoxide reductase MsrA" evidence="6">
    <location>
        <begin position="16"/>
        <end position="166"/>
    </location>
</feature>
<dbReference type="Proteomes" id="UP000078292">
    <property type="component" value="Unassembled WGS sequence"/>
</dbReference>
<dbReference type="Pfam" id="PF01625">
    <property type="entry name" value="PMSR"/>
    <property type="match status" value="1"/>
</dbReference>
<dbReference type="InterPro" id="IPR036509">
    <property type="entry name" value="Met_Sox_Rdtase_MsrA_sf"/>
</dbReference>
<dbReference type="NCBIfam" id="TIGR00401">
    <property type="entry name" value="msrA"/>
    <property type="match status" value="1"/>
</dbReference>
<keyword evidence="8" id="KW-1185">Reference proteome</keyword>